<proteinExistence type="inferred from homology"/>
<protein>
    <recommendedName>
        <fullName evidence="5">Glycosyltransferase 2-like domain-containing protein</fullName>
    </recommendedName>
</protein>
<reference evidence="6 7" key="1">
    <citation type="submission" date="2016-03" db="EMBL/GenBank/DDBJ databases">
        <title>Comparison of Bacillus endophyticus and B. anthracis characteristics using whole genome sequence analysis and microbiological techniques.</title>
        <authorList>
            <person name="Lekota K.E."/>
            <person name="Mafofo J."/>
            <person name="Rees J."/>
            <person name="Muchadeyi F.C."/>
            <person name="Madoroba E."/>
            <person name="Van Heerden H."/>
        </authorList>
    </citation>
    <scope>NUCLEOTIDE SEQUENCE [LARGE SCALE GENOMIC DNA]</scope>
    <source>
        <strain evidence="6 7">3631_10C</strain>
    </source>
</reference>
<comment type="similarity">
    <text evidence="1">Belongs to the glycosyltransferase 2 family.</text>
</comment>
<evidence type="ECO:0000256" key="3">
    <source>
        <dbReference type="ARBA" id="ARBA00022679"/>
    </source>
</evidence>
<keyword evidence="2" id="KW-0328">Glycosyltransferase</keyword>
<evidence type="ECO:0000256" key="2">
    <source>
        <dbReference type="ARBA" id="ARBA00022676"/>
    </source>
</evidence>
<dbReference type="Pfam" id="PF00535">
    <property type="entry name" value="Glycos_transf_2"/>
    <property type="match status" value="1"/>
</dbReference>
<name>A0AAX1QEY7_9BACI</name>
<accession>A0AAX1QEY7</accession>
<dbReference type="EMBL" id="LVYK01000001">
    <property type="protein sequence ID" value="RAS82293.1"/>
    <property type="molecule type" value="Genomic_DNA"/>
</dbReference>
<organism evidence="6 7">
    <name type="scientific">Priestia endophytica</name>
    <dbReference type="NCBI Taxonomy" id="135735"/>
    <lineage>
        <taxon>Bacteria</taxon>
        <taxon>Bacillati</taxon>
        <taxon>Bacillota</taxon>
        <taxon>Bacilli</taxon>
        <taxon>Bacillales</taxon>
        <taxon>Bacillaceae</taxon>
        <taxon>Priestia</taxon>
    </lineage>
</organism>
<keyword evidence="3" id="KW-0808">Transferase</keyword>
<dbReference type="Gene3D" id="3.90.550.10">
    <property type="entry name" value="Spore Coat Polysaccharide Biosynthesis Protein SpsA, Chain A"/>
    <property type="match status" value="1"/>
</dbReference>
<dbReference type="PANTHER" id="PTHR22916">
    <property type="entry name" value="GLYCOSYLTRANSFERASE"/>
    <property type="match status" value="1"/>
</dbReference>
<dbReference type="SUPFAM" id="SSF53448">
    <property type="entry name" value="Nucleotide-diphospho-sugar transferases"/>
    <property type="match status" value="1"/>
</dbReference>
<dbReference type="InterPro" id="IPR001173">
    <property type="entry name" value="Glyco_trans_2-like"/>
</dbReference>
<dbReference type="RefSeq" id="WP_113765210.1">
    <property type="nucleotide sequence ID" value="NZ_LVYK01000001.1"/>
</dbReference>
<dbReference type="CDD" id="cd00761">
    <property type="entry name" value="Glyco_tranf_GTA_type"/>
    <property type="match status" value="1"/>
</dbReference>
<sequence>MCEVSIIVPVYNTEKYLERCLTSIINQSFTNIEIIVLNDGSTDKSEEKILEFSKVDSRIKYYKHENMGLGPTRNRGINVAKGHYLSFIDSDDFIELDMIESLYNKIIENKADIACCEMYLYINETNKKIRKKLNDTTITLEKNNKEEFYRDFYFDRLYSHNACDKLYKVSLIRENNIKFGDNNRIFAEDNFFQIQLLQCANVITFVNRPLYNYYMRPGSLMNSYKENLVQRHLTMVNDLANSKMLEKDLPLMKKVLSILVFDALVAEAINIVQSNKQFSQFNKGIELLRRNDFYNNYIRQMIKEKASLLEPNRNRRYFIVLSSYMLKYGMNGILTFLFYCKYRTKS</sequence>
<keyword evidence="4" id="KW-1133">Transmembrane helix</keyword>
<feature type="transmembrane region" description="Helical" evidence="4">
    <location>
        <begin position="317"/>
        <end position="340"/>
    </location>
</feature>
<evidence type="ECO:0000313" key="6">
    <source>
        <dbReference type="EMBL" id="RAS82293.1"/>
    </source>
</evidence>
<evidence type="ECO:0000256" key="1">
    <source>
        <dbReference type="ARBA" id="ARBA00006739"/>
    </source>
</evidence>
<evidence type="ECO:0000256" key="4">
    <source>
        <dbReference type="SAM" id="Phobius"/>
    </source>
</evidence>
<feature type="domain" description="Glycosyltransferase 2-like" evidence="5">
    <location>
        <begin position="5"/>
        <end position="147"/>
    </location>
</feature>
<dbReference type="InterPro" id="IPR029044">
    <property type="entry name" value="Nucleotide-diphossugar_trans"/>
</dbReference>
<keyword evidence="4" id="KW-0812">Transmembrane</keyword>
<comment type="caution">
    <text evidence="6">The sequence shown here is derived from an EMBL/GenBank/DDBJ whole genome shotgun (WGS) entry which is preliminary data.</text>
</comment>
<dbReference type="GO" id="GO:0016757">
    <property type="term" value="F:glycosyltransferase activity"/>
    <property type="evidence" value="ECO:0007669"/>
    <property type="project" value="UniProtKB-KW"/>
</dbReference>
<dbReference type="Proteomes" id="UP000250174">
    <property type="component" value="Unassembled WGS sequence"/>
</dbReference>
<dbReference type="AlphaFoldDB" id="A0AAX1QEY7"/>
<evidence type="ECO:0000313" key="7">
    <source>
        <dbReference type="Proteomes" id="UP000250174"/>
    </source>
</evidence>
<dbReference type="PANTHER" id="PTHR22916:SF51">
    <property type="entry name" value="GLYCOSYLTRANSFERASE EPSH-RELATED"/>
    <property type="match status" value="1"/>
</dbReference>
<gene>
    <name evidence="6" type="ORF">A3864_01945</name>
</gene>
<keyword evidence="4" id="KW-0472">Membrane</keyword>
<evidence type="ECO:0000259" key="5">
    <source>
        <dbReference type="Pfam" id="PF00535"/>
    </source>
</evidence>